<dbReference type="SUPFAM" id="SSF54928">
    <property type="entry name" value="RNA-binding domain, RBD"/>
    <property type="match status" value="1"/>
</dbReference>
<dbReference type="SMART" id="SM00360">
    <property type="entry name" value="RRM"/>
    <property type="match status" value="1"/>
</dbReference>
<organism evidence="4 5">
    <name type="scientific">[Myrmecia] bisecta</name>
    <dbReference type="NCBI Taxonomy" id="41462"/>
    <lineage>
        <taxon>Eukaryota</taxon>
        <taxon>Viridiplantae</taxon>
        <taxon>Chlorophyta</taxon>
        <taxon>core chlorophytes</taxon>
        <taxon>Trebouxiophyceae</taxon>
        <taxon>Trebouxiales</taxon>
        <taxon>Trebouxiaceae</taxon>
        <taxon>Myrmecia</taxon>
    </lineage>
</organism>
<comment type="caution">
    <text evidence="4">The sequence shown here is derived from an EMBL/GenBank/DDBJ whole genome shotgun (WGS) entry which is preliminary data.</text>
</comment>
<dbReference type="GO" id="GO:0009897">
    <property type="term" value="C:external side of plasma membrane"/>
    <property type="evidence" value="ECO:0007669"/>
    <property type="project" value="InterPro"/>
</dbReference>
<dbReference type="PANTHER" id="PTHR16001">
    <property type="entry name" value="ECTO-NOX DISULFIDE-THIOL EXCHANGER"/>
    <property type="match status" value="1"/>
</dbReference>
<dbReference type="InterPro" id="IPR000504">
    <property type="entry name" value="RRM_dom"/>
</dbReference>
<protein>
    <recommendedName>
        <fullName evidence="3">RRM domain-containing protein</fullName>
    </recommendedName>
</protein>
<dbReference type="GO" id="GO:0007624">
    <property type="term" value="P:ultradian rhythm"/>
    <property type="evidence" value="ECO:0007669"/>
    <property type="project" value="InterPro"/>
</dbReference>
<dbReference type="AlphaFoldDB" id="A0AAW1QG77"/>
<feature type="compositionally biased region" description="Basic and acidic residues" evidence="2">
    <location>
        <begin position="153"/>
        <end position="164"/>
    </location>
</feature>
<accession>A0AAW1QG77</accession>
<gene>
    <name evidence="4" type="ORF">WJX72_010004</name>
</gene>
<evidence type="ECO:0000313" key="4">
    <source>
        <dbReference type="EMBL" id="KAK9820406.1"/>
    </source>
</evidence>
<dbReference type="EMBL" id="JALJOR010000003">
    <property type="protein sequence ID" value="KAK9820406.1"/>
    <property type="molecule type" value="Genomic_DNA"/>
</dbReference>
<dbReference type="GO" id="GO:0003723">
    <property type="term" value="F:RNA binding"/>
    <property type="evidence" value="ECO:0007669"/>
    <property type="project" value="UniProtKB-UniRule"/>
</dbReference>
<keyword evidence="1" id="KW-0694">RNA-binding</keyword>
<name>A0AAW1QG77_9CHLO</name>
<feature type="domain" description="RRM" evidence="3">
    <location>
        <begin position="57"/>
        <end position="152"/>
    </location>
</feature>
<dbReference type="Pfam" id="PF00076">
    <property type="entry name" value="RRM_1"/>
    <property type="match status" value="1"/>
</dbReference>
<evidence type="ECO:0000313" key="5">
    <source>
        <dbReference type="Proteomes" id="UP001489004"/>
    </source>
</evidence>
<dbReference type="Gene3D" id="3.30.70.330">
    <property type="match status" value="1"/>
</dbReference>
<feature type="compositionally biased region" description="Pro residues" evidence="2">
    <location>
        <begin position="380"/>
        <end position="394"/>
    </location>
</feature>
<dbReference type="InterPro" id="IPR038876">
    <property type="entry name" value="ENOX"/>
</dbReference>
<dbReference type="Proteomes" id="UP001489004">
    <property type="component" value="Unassembled WGS sequence"/>
</dbReference>
<evidence type="ECO:0000259" key="3">
    <source>
        <dbReference type="PROSITE" id="PS50102"/>
    </source>
</evidence>
<evidence type="ECO:0000256" key="2">
    <source>
        <dbReference type="SAM" id="MobiDB-lite"/>
    </source>
</evidence>
<proteinExistence type="predicted"/>
<feature type="compositionally biased region" description="Basic and acidic residues" evidence="2">
    <location>
        <begin position="186"/>
        <end position="197"/>
    </location>
</feature>
<reference evidence="4 5" key="1">
    <citation type="journal article" date="2024" name="Nat. Commun.">
        <title>Phylogenomics reveals the evolutionary origins of lichenization in chlorophyte algae.</title>
        <authorList>
            <person name="Puginier C."/>
            <person name="Libourel C."/>
            <person name="Otte J."/>
            <person name="Skaloud P."/>
            <person name="Haon M."/>
            <person name="Grisel S."/>
            <person name="Petersen M."/>
            <person name="Berrin J.G."/>
            <person name="Delaux P.M."/>
            <person name="Dal Grande F."/>
            <person name="Keller J."/>
        </authorList>
    </citation>
    <scope>NUCLEOTIDE SEQUENCE [LARGE SCALE GENOMIC DNA]</scope>
    <source>
        <strain evidence="4 5">SAG 2043</strain>
    </source>
</reference>
<keyword evidence="5" id="KW-1185">Reference proteome</keyword>
<feature type="region of interest" description="Disordered" evidence="2">
    <location>
        <begin position="362"/>
        <end position="413"/>
    </location>
</feature>
<feature type="region of interest" description="Disordered" evidence="2">
    <location>
        <begin position="153"/>
        <end position="236"/>
    </location>
</feature>
<dbReference type="PANTHER" id="PTHR16001:SF4">
    <property type="entry name" value="ECTO-NOX DISULFIDE-THIOL EXCHANGER 1-LIKE PROTEIN"/>
    <property type="match status" value="1"/>
</dbReference>
<dbReference type="PROSITE" id="PS50102">
    <property type="entry name" value="RRM"/>
    <property type="match status" value="1"/>
</dbReference>
<dbReference type="InterPro" id="IPR012677">
    <property type="entry name" value="Nucleotide-bd_a/b_plait_sf"/>
</dbReference>
<dbReference type="CDD" id="cd00590">
    <property type="entry name" value="RRM_SF"/>
    <property type="match status" value="1"/>
</dbReference>
<sequence>MQNGVDPAAVAAYAQQLEAHRAYEAACAAYEQQMAHQTAAAESQQQHGGDQRPLSKTTVFVGGLGIDTTITGALPEGQQPSKIDEAALYNFFFANCGEIKSVRVQNNRGFAFIEFGNEMAAAAAMALTGTSVALDPAHPENVVRITVKYAHERAPKPKPVHMERPPLPPGEQREGREGRSGWSDRPGGHREGPREPRVVAPPVIGAAYMPPDRSSSGWGRHRSPSPPPKPRYSESEARNLKETLKNGPEKHLPDVANVIAHWCETGDCTKKTADNFYFFLQTLMGKTKMLKALEEERRRMREAEDVEWAQGIMYTCSALEKAFVAATKQRVRDTFSKAQRKNLETWTATALETVNFFRGMAQQSAPEDADEEKMEVEGGPAPPPPPQEPAPSPPEVSGSKRKREDSAEQEAEELRQTLAARDQLITAMGVRMQALEAELEAKSTAIASAAPPPPAAPQPHGAPMSELTAYLAKLAGPQAALSGLVRERVPTVASQALSSTAGVFMRVDRGIGEPVWHLSAFHTVSELLSKPAPNKLES</sequence>
<dbReference type="InterPro" id="IPR035979">
    <property type="entry name" value="RBD_domain_sf"/>
</dbReference>
<dbReference type="GO" id="GO:0016491">
    <property type="term" value="F:oxidoreductase activity"/>
    <property type="evidence" value="ECO:0007669"/>
    <property type="project" value="InterPro"/>
</dbReference>
<evidence type="ECO:0000256" key="1">
    <source>
        <dbReference type="PROSITE-ProRule" id="PRU00176"/>
    </source>
</evidence>